<dbReference type="AlphaFoldDB" id="A0A4R8LWC6"/>
<feature type="transmembrane region" description="Helical" evidence="1">
    <location>
        <begin position="226"/>
        <end position="248"/>
    </location>
</feature>
<protein>
    <recommendedName>
        <fullName evidence="4">DUF4129 domain-containing protein</fullName>
    </recommendedName>
</protein>
<feature type="transmembrane region" description="Helical" evidence="1">
    <location>
        <begin position="29"/>
        <end position="48"/>
    </location>
</feature>
<dbReference type="OrthoDB" id="2374494at2"/>
<sequence length="400" mass="43371">MNSAPGGQVVHLDHGGYLPWPSVSRGLRMAVGVLNGCAGTLFAATLAWDHKSATPAVFFAWLACTAASLATATLMSKLRPPVSLLIGLTAAAVLSAVPFVTIRAGAGWMAATILSALLAAGLNLTYVFEGDAVHAGARNLRWITGISAFGVIFYALVQAREPAARHAGAIAFTLVFTVGLVIAQVAIIRRAQAEATQLSQHAILYAPLALVELPRTLKYLRPMVRYWLTGLAIALGMLGLASLLMHFVSHLHLAGRSSPAVPKPPLHSQLPRPVSPVHAWTGGTSWLIWGTVSICAAIAILWLLHQQRRLVSDIGEPNAAVVTIVRRPAEERFRLRTTENETRKEFQARLRTWHTHGHTIGLAETPRAFEQRLPADERLATDAELLRRYENIRYGRPPEP</sequence>
<name>A0A4R8LWC6_9BACL</name>
<feature type="transmembrane region" description="Helical" evidence="1">
    <location>
        <begin position="286"/>
        <end position="304"/>
    </location>
</feature>
<evidence type="ECO:0000313" key="2">
    <source>
        <dbReference type="EMBL" id="TDY51097.1"/>
    </source>
</evidence>
<comment type="caution">
    <text evidence="2">The sequence shown here is derived from an EMBL/GenBank/DDBJ whole genome shotgun (WGS) entry which is preliminary data.</text>
</comment>
<feature type="transmembrane region" description="Helical" evidence="1">
    <location>
        <begin position="54"/>
        <end position="75"/>
    </location>
</feature>
<gene>
    <name evidence="2" type="ORF">C7445_10189</name>
</gene>
<feature type="transmembrane region" description="Helical" evidence="1">
    <location>
        <begin position="140"/>
        <end position="157"/>
    </location>
</feature>
<proteinExistence type="predicted"/>
<accession>A0A4R8LWC6</accession>
<keyword evidence="1" id="KW-1133">Transmembrane helix</keyword>
<dbReference type="EMBL" id="SORF01000001">
    <property type="protein sequence ID" value="TDY51097.1"/>
    <property type="molecule type" value="Genomic_DNA"/>
</dbReference>
<evidence type="ECO:0008006" key="4">
    <source>
        <dbReference type="Google" id="ProtNLM"/>
    </source>
</evidence>
<feature type="transmembrane region" description="Helical" evidence="1">
    <location>
        <begin position="108"/>
        <end position="128"/>
    </location>
</feature>
<reference evidence="2 3" key="1">
    <citation type="submission" date="2019-03" db="EMBL/GenBank/DDBJ databases">
        <title>Genomic Encyclopedia of Type Strains, Phase IV (KMG-IV): sequencing the most valuable type-strain genomes for metagenomic binning, comparative biology and taxonomic classification.</title>
        <authorList>
            <person name="Goeker M."/>
        </authorList>
    </citation>
    <scope>NUCLEOTIDE SEQUENCE [LARGE SCALE GENOMIC DNA]</scope>
    <source>
        <strain evidence="2 3">DSM 17974</strain>
    </source>
</reference>
<dbReference type="Proteomes" id="UP000294581">
    <property type="component" value="Unassembled WGS sequence"/>
</dbReference>
<evidence type="ECO:0000313" key="3">
    <source>
        <dbReference type="Proteomes" id="UP000294581"/>
    </source>
</evidence>
<keyword evidence="1" id="KW-0812">Transmembrane</keyword>
<organism evidence="2 3">
    <name type="scientific">Alicyclobacillus sacchari</name>
    <dbReference type="NCBI Taxonomy" id="392010"/>
    <lineage>
        <taxon>Bacteria</taxon>
        <taxon>Bacillati</taxon>
        <taxon>Bacillota</taxon>
        <taxon>Bacilli</taxon>
        <taxon>Bacillales</taxon>
        <taxon>Alicyclobacillaceae</taxon>
        <taxon>Alicyclobacillus</taxon>
    </lineage>
</organism>
<dbReference type="RefSeq" id="WP_134158087.1">
    <property type="nucleotide sequence ID" value="NZ_SORF01000001.1"/>
</dbReference>
<feature type="transmembrane region" description="Helical" evidence="1">
    <location>
        <begin position="82"/>
        <end position="102"/>
    </location>
</feature>
<keyword evidence="1" id="KW-0472">Membrane</keyword>
<evidence type="ECO:0000256" key="1">
    <source>
        <dbReference type="SAM" id="Phobius"/>
    </source>
</evidence>
<feature type="transmembrane region" description="Helical" evidence="1">
    <location>
        <begin position="169"/>
        <end position="188"/>
    </location>
</feature>
<keyword evidence="3" id="KW-1185">Reference proteome</keyword>